<keyword evidence="8" id="KW-0732">Signal</keyword>
<dbReference type="GO" id="GO:0005886">
    <property type="term" value="C:plasma membrane"/>
    <property type="evidence" value="ECO:0007669"/>
    <property type="project" value="TreeGrafter"/>
</dbReference>
<accession>A0A2U1IVQ1</accession>
<feature type="signal peptide" evidence="8">
    <location>
        <begin position="1"/>
        <end position="18"/>
    </location>
</feature>
<name>A0A2U1IVQ1_SMIAN</name>
<keyword evidence="3 7" id="KW-0812">Transmembrane</keyword>
<evidence type="ECO:0000256" key="8">
    <source>
        <dbReference type="SAM" id="SignalP"/>
    </source>
</evidence>
<comment type="caution">
    <text evidence="10">The sequence shown here is derived from an EMBL/GenBank/DDBJ whole genome shotgun (WGS) entry which is preliminary data.</text>
</comment>
<protein>
    <recommendedName>
        <fullName evidence="6">Transmembrane protein 198</fullName>
    </recommendedName>
</protein>
<feature type="transmembrane region" description="Helical" evidence="7">
    <location>
        <begin position="217"/>
        <end position="235"/>
    </location>
</feature>
<organism evidence="10 11">
    <name type="scientific">Smittium angustum</name>
    <dbReference type="NCBI Taxonomy" id="133377"/>
    <lineage>
        <taxon>Eukaryota</taxon>
        <taxon>Fungi</taxon>
        <taxon>Fungi incertae sedis</taxon>
        <taxon>Zoopagomycota</taxon>
        <taxon>Kickxellomycotina</taxon>
        <taxon>Harpellomycetes</taxon>
        <taxon>Harpellales</taxon>
        <taxon>Legeriomycetaceae</taxon>
        <taxon>Smittium</taxon>
    </lineage>
</organism>
<dbReference type="InterPro" id="IPR040236">
    <property type="entry name" value="TMEM198"/>
</dbReference>
<evidence type="ECO:0000259" key="9">
    <source>
        <dbReference type="Pfam" id="PF13886"/>
    </source>
</evidence>
<proteinExistence type="inferred from homology"/>
<evidence type="ECO:0000313" key="11">
    <source>
        <dbReference type="Proteomes" id="UP000245591"/>
    </source>
</evidence>
<comment type="similarity">
    <text evidence="2">Belongs to the TMEM198 family.</text>
</comment>
<keyword evidence="5 7" id="KW-0472">Membrane</keyword>
<comment type="subcellular location">
    <subcellularLocation>
        <location evidence="1">Membrane</location>
        <topology evidence="1">Multi-pass membrane protein</topology>
    </subcellularLocation>
</comment>
<evidence type="ECO:0000256" key="6">
    <source>
        <dbReference type="ARBA" id="ARBA00049737"/>
    </source>
</evidence>
<dbReference type="InterPro" id="IPR025256">
    <property type="entry name" value="TM7S3/TM198-like_dom"/>
</dbReference>
<evidence type="ECO:0000256" key="4">
    <source>
        <dbReference type="ARBA" id="ARBA00022989"/>
    </source>
</evidence>
<keyword evidence="4 7" id="KW-1133">Transmembrane helix</keyword>
<evidence type="ECO:0000313" key="10">
    <source>
        <dbReference type="EMBL" id="PVZ96904.1"/>
    </source>
</evidence>
<dbReference type="Proteomes" id="UP000245591">
    <property type="component" value="Unassembled WGS sequence"/>
</dbReference>
<evidence type="ECO:0000256" key="5">
    <source>
        <dbReference type="ARBA" id="ARBA00023136"/>
    </source>
</evidence>
<evidence type="ECO:0000256" key="3">
    <source>
        <dbReference type="ARBA" id="ARBA00022692"/>
    </source>
</evidence>
<dbReference type="EMBL" id="MBFU01001089">
    <property type="protein sequence ID" value="PVZ96904.1"/>
    <property type="molecule type" value="Genomic_DNA"/>
</dbReference>
<feature type="transmembrane region" description="Helical" evidence="7">
    <location>
        <begin position="62"/>
        <end position="83"/>
    </location>
</feature>
<keyword evidence="11" id="KW-1185">Reference proteome</keyword>
<reference evidence="10 11" key="1">
    <citation type="journal article" date="2018" name="MBio">
        <title>Comparative Genomics Reveals the Core Gene Toolbox for the Fungus-Insect Symbiosis.</title>
        <authorList>
            <person name="Wang Y."/>
            <person name="Stata M."/>
            <person name="Wang W."/>
            <person name="Stajich J.E."/>
            <person name="White M.M."/>
            <person name="Moncalvo J.M."/>
        </authorList>
    </citation>
    <scope>NUCLEOTIDE SEQUENCE [LARGE SCALE GENOMIC DNA]</scope>
    <source>
        <strain evidence="10 11">AUS-126-30</strain>
    </source>
</reference>
<sequence length="309" mass="33081">MNILQILFYLASLVIVNAGGTTSANISIPKSGAISSSGITAGVILLVLGTIFLFFGRKFIKVTIFLGGFFLVGMVFLIIIYWVMSPNKGDNIRELIYLAIGIVLGLIGGALALWLYKINLLIIGGLGGFALATYVMGWSSTGLFTQNWAKIIFICGFVVVSALLVMFLERPAIILSTSVYGSYAVFFGIDCFAKTGFKESITNVLSKTKTPIKITPSIYGMLVGTVIFAVIGAVVQFKTTVVSTVVLEATRLIKVVARGDTKTQTHWGGVQNIVPTQASNIDDSIAQNALLNQHPVMGREPLVRRSGAG</sequence>
<feature type="transmembrane region" description="Helical" evidence="7">
    <location>
        <begin position="120"/>
        <end position="139"/>
    </location>
</feature>
<gene>
    <name evidence="10" type="ORF">BB558_007168</name>
</gene>
<evidence type="ECO:0000256" key="2">
    <source>
        <dbReference type="ARBA" id="ARBA00006244"/>
    </source>
</evidence>
<dbReference type="PANTHER" id="PTHR31247:SF5">
    <property type="entry name" value="DUF4203 DOMAIN-CONTAINING PROTEIN"/>
    <property type="match status" value="1"/>
</dbReference>
<dbReference type="PANTHER" id="PTHR31247">
    <property type="entry name" value="TRANSMEMBRANE PROTEIN 198 FAMILY MEMBER"/>
    <property type="match status" value="1"/>
</dbReference>
<evidence type="ECO:0000256" key="7">
    <source>
        <dbReference type="SAM" id="Phobius"/>
    </source>
</evidence>
<feature type="transmembrane region" description="Helical" evidence="7">
    <location>
        <begin position="95"/>
        <end position="115"/>
    </location>
</feature>
<feature type="chain" id="PRO_5015625083" description="Transmembrane protein 198" evidence="8">
    <location>
        <begin position="19"/>
        <end position="309"/>
    </location>
</feature>
<feature type="domain" description="TM7S3/TM198-like" evidence="9">
    <location>
        <begin position="42"/>
        <end position="237"/>
    </location>
</feature>
<feature type="transmembrane region" description="Helical" evidence="7">
    <location>
        <begin position="34"/>
        <end position="55"/>
    </location>
</feature>
<evidence type="ECO:0000256" key="1">
    <source>
        <dbReference type="ARBA" id="ARBA00004141"/>
    </source>
</evidence>
<dbReference type="AlphaFoldDB" id="A0A2U1IVQ1"/>
<dbReference type="Pfam" id="PF13886">
    <property type="entry name" value="TM7S3_TM198"/>
    <property type="match status" value="1"/>
</dbReference>
<feature type="transmembrane region" description="Helical" evidence="7">
    <location>
        <begin position="151"/>
        <end position="168"/>
    </location>
</feature>